<protein>
    <submittedName>
        <fullName evidence="2">Uncharacterized protein</fullName>
    </submittedName>
</protein>
<accession>A0AAW8FTZ9</accession>
<evidence type="ECO:0000256" key="1">
    <source>
        <dbReference type="SAM" id="MobiDB-lite"/>
    </source>
</evidence>
<reference evidence="2" key="1">
    <citation type="submission" date="2023-07" db="EMBL/GenBank/DDBJ databases">
        <title>Comparative genomics of wheat-associated soil bacteria to identify genetic determinants of phenazine resistance.</title>
        <authorList>
            <person name="Mouncey N."/>
        </authorList>
    </citation>
    <scope>NUCLEOTIDE SEQUENCE</scope>
    <source>
        <strain evidence="2">V4I22</strain>
    </source>
</reference>
<proteinExistence type="predicted"/>
<comment type="caution">
    <text evidence="2">The sequence shown here is derived from an EMBL/GenBank/DDBJ whole genome shotgun (WGS) entry which is preliminary data.</text>
</comment>
<feature type="compositionally biased region" description="Basic and acidic residues" evidence="1">
    <location>
        <begin position="93"/>
        <end position="109"/>
    </location>
</feature>
<dbReference type="Proteomes" id="UP001234216">
    <property type="component" value="Unassembled WGS sequence"/>
</dbReference>
<organism evidence="2 3">
    <name type="scientific">Streptomyces canus</name>
    <dbReference type="NCBI Taxonomy" id="58343"/>
    <lineage>
        <taxon>Bacteria</taxon>
        <taxon>Bacillati</taxon>
        <taxon>Actinomycetota</taxon>
        <taxon>Actinomycetes</taxon>
        <taxon>Kitasatosporales</taxon>
        <taxon>Streptomycetaceae</taxon>
        <taxon>Streptomyces</taxon>
        <taxon>Streptomyces aurantiacus group</taxon>
    </lineage>
</organism>
<sequence>MYDGTALHMSTADAPDTVIARADTCGFTTQPWEVTEYCASITSTEVWLRINSEYGEHLIDVCPFWGKRPAAITFAAGEHAAALPVIACPTAPDDRRPWHGRDRGKDRDVNGSAHAARRRTTSVSDSGVWADYWASLMSC</sequence>
<name>A0AAW8FTZ9_9ACTN</name>
<dbReference type="AlphaFoldDB" id="A0AAW8FTZ9"/>
<gene>
    <name evidence="2" type="ORF">QFZ22_009573</name>
</gene>
<dbReference type="EMBL" id="JAUSZV010000006">
    <property type="protein sequence ID" value="MDQ0913501.1"/>
    <property type="molecule type" value="Genomic_DNA"/>
</dbReference>
<evidence type="ECO:0000313" key="3">
    <source>
        <dbReference type="Proteomes" id="UP001234216"/>
    </source>
</evidence>
<evidence type="ECO:0000313" key="2">
    <source>
        <dbReference type="EMBL" id="MDQ0913501.1"/>
    </source>
</evidence>
<dbReference type="RefSeq" id="WP_306986918.1">
    <property type="nucleotide sequence ID" value="NZ_JAUSZV010000006.1"/>
</dbReference>
<feature type="region of interest" description="Disordered" evidence="1">
    <location>
        <begin position="93"/>
        <end position="118"/>
    </location>
</feature>